<reference evidence="12 13" key="1">
    <citation type="submission" date="2010-04" db="EMBL/GenBank/DDBJ databases">
        <title>The Genome Sequence of Escherichia coli H605.</title>
        <authorList>
            <consortium name="The Broad Institute Genome Sequencing Platform"/>
            <consortium name="The Broad Institute Genome Sequencing Center for Infectious Disease"/>
            <person name="Feldgarden M."/>
            <person name="Gordon D.M."/>
            <person name="Johnson J.R."/>
            <person name="Johnston B.D."/>
            <person name="Young S."/>
            <person name="Zeng Q."/>
            <person name="Koehrsen M."/>
            <person name="Alvarado L."/>
            <person name="Berlin A.M."/>
            <person name="Borenstein D."/>
            <person name="Chapman S.B."/>
            <person name="Chen Z."/>
            <person name="Engels R."/>
            <person name="Freedman E."/>
            <person name="Gellesch M."/>
            <person name="Goldberg J."/>
            <person name="Griggs A."/>
            <person name="Gujja S."/>
            <person name="Heilman E.R."/>
            <person name="Heiman D.I."/>
            <person name="Hepburn T.A."/>
            <person name="Howarth C."/>
            <person name="Jen D."/>
            <person name="Larson L."/>
            <person name="Mehta T."/>
            <person name="Park D."/>
            <person name="Pearson M."/>
            <person name="Richards J."/>
            <person name="Roberts A."/>
            <person name="Saif S."/>
            <person name="Shea T.D."/>
            <person name="Shenoy N."/>
            <person name="Sisk P."/>
            <person name="Stolte C."/>
            <person name="Sykes S.N."/>
            <person name="Walk T."/>
            <person name="White J."/>
            <person name="Yandava C."/>
            <person name="Haas B."/>
            <person name="Henn M.R."/>
            <person name="Nusbaum C."/>
            <person name="Birren B."/>
        </authorList>
    </citation>
    <scope>NUCLEOTIDE SEQUENCE [LARGE SCALE GENOMIC DNA]</scope>
    <source>
        <strain evidence="12 13">H605</strain>
    </source>
</reference>
<organism evidence="12 13">
    <name type="scientific">Escherichia coli H605</name>
    <dbReference type="NCBI Taxonomy" id="656410"/>
    <lineage>
        <taxon>Bacteria</taxon>
        <taxon>Pseudomonadati</taxon>
        <taxon>Pseudomonadota</taxon>
        <taxon>Gammaproteobacteria</taxon>
        <taxon>Enterobacterales</taxon>
        <taxon>Enterobacteriaceae</taxon>
        <taxon>Escherichia</taxon>
    </lineage>
</organism>
<dbReference type="NCBIfam" id="TIGR02532">
    <property type="entry name" value="IV_pilin_GFxxxE"/>
    <property type="match status" value="1"/>
</dbReference>
<dbReference type="Pfam" id="PF12019">
    <property type="entry name" value="GspH"/>
    <property type="match status" value="1"/>
</dbReference>
<dbReference type="NCBIfam" id="TIGR01708">
    <property type="entry name" value="typeII_sec_gspH"/>
    <property type="match status" value="1"/>
</dbReference>
<feature type="domain" description="General secretion pathway GspH" evidence="11">
    <location>
        <begin position="40"/>
        <end position="175"/>
    </location>
</feature>
<dbReference type="InterPro" id="IPR049875">
    <property type="entry name" value="TypeII_GspH"/>
</dbReference>
<keyword evidence="6" id="KW-0812">Transmembrane</keyword>
<dbReference type="GO" id="GO:0015628">
    <property type="term" value="P:protein secretion by the type II secretion system"/>
    <property type="evidence" value="ECO:0007669"/>
    <property type="project" value="InterPro"/>
</dbReference>
<name>A0AAJ3P291_ECOLX</name>
<sequence length="184" mass="20990">MLRRGFTIVEIMLVLFLIGLVSAGVVQTFVFPSISPAKKAAQNFMTLFSHLKDRALIEGRMMGVLITPSGYQFMQYHSGQWEPVTATRLAAQSSVPKQVHMILLPVSSIWQKEDILELEHHRLTLNDIELELKKEEKRKTPQIRYTPFEPAMPFALQFNSPEKHTCWAVNMTSDGELSLDNCDE</sequence>
<evidence type="ECO:0000313" key="12">
    <source>
        <dbReference type="EMBL" id="OSL50408.1"/>
    </source>
</evidence>
<dbReference type="SUPFAM" id="SSF54523">
    <property type="entry name" value="Pili subunits"/>
    <property type="match status" value="1"/>
</dbReference>
<dbReference type="Gene3D" id="3.55.40.10">
    <property type="entry name" value="minor pseudopilin epsh domain"/>
    <property type="match status" value="1"/>
</dbReference>
<keyword evidence="7" id="KW-1133">Transmembrane helix</keyword>
<dbReference type="EMBL" id="ADJX01000002">
    <property type="protein sequence ID" value="OSL50408.1"/>
    <property type="molecule type" value="Genomic_DNA"/>
</dbReference>
<dbReference type="InterPro" id="IPR002416">
    <property type="entry name" value="T2SS_protein-GspH"/>
</dbReference>
<evidence type="ECO:0000256" key="6">
    <source>
        <dbReference type="ARBA" id="ARBA00022692"/>
    </source>
</evidence>
<protein>
    <recommendedName>
        <fullName evidence="2">Type II secretion system protein H</fullName>
    </recommendedName>
    <alternativeName>
        <fullName evidence="10">General secretion pathway protein H</fullName>
    </alternativeName>
</protein>
<dbReference type="PRINTS" id="PR00885">
    <property type="entry name" value="BCTERIALGSPH"/>
</dbReference>
<evidence type="ECO:0000256" key="1">
    <source>
        <dbReference type="ARBA" id="ARBA00004377"/>
    </source>
</evidence>
<gene>
    <name evidence="12" type="ORF">EATG_01282</name>
</gene>
<dbReference type="RefSeq" id="WP_000946124.1">
    <property type="nucleotide sequence ID" value="NZ_ADJX01000002.1"/>
</dbReference>
<dbReference type="GO" id="GO:0015627">
    <property type="term" value="C:type II protein secretion system complex"/>
    <property type="evidence" value="ECO:0007669"/>
    <property type="project" value="InterPro"/>
</dbReference>
<comment type="similarity">
    <text evidence="9">Belongs to the GSP H family.</text>
</comment>
<evidence type="ECO:0000256" key="9">
    <source>
        <dbReference type="ARBA" id="ARBA00025772"/>
    </source>
</evidence>
<dbReference type="InterPro" id="IPR022346">
    <property type="entry name" value="T2SS_GspH"/>
</dbReference>
<evidence type="ECO:0000256" key="4">
    <source>
        <dbReference type="ARBA" id="ARBA00022481"/>
    </source>
</evidence>
<keyword evidence="5" id="KW-0997">Cell inner membrane</keyword>
<evidence type="ECO:0000256" key="8">
    <source>
        <dbReference type="ARBA" id="ARBA00023136"/>
    </source>
</evidence>
<evidence type="ECO:0000256" key="5">
    <source>
        <dbReference type="ARBA" id="ARBA00022519"/>
    </source>
</evidence>
<dbReference type="InterPro" id="IPR045584">
    <property type="entry name" value="Pilin-like"/>
</dbReference>
<dbReference type="GeneID" id="86859754"/>
<keyword evidence="4" id="KW-0488">Methylation</keyword>
<evidence type="ECO:0000259" key="11">
    <source>
        <dbReference type="Pfam" id="PF12019"/>
    </source>
</evidence>
<evidence type="ECO:0000256" key="10">
    <source>
        <dbReference type="ARBA" id="ARBA00030775"/>
    </source>
</evidence>
<evidence type="ECO:0000256" key="3">
    <source>
        <dbReference type="ARBA" id="ARBA00022475"/>
    </source>
</evidence>
<dbReference type="GO" id="GO:0005886">
    <property type="term" value="C:plasma membrane"/>
    <property type="evidence" value="ECO:0007669"/>
    <property type="project" value="UniProtKB-SubCell"/>
</dbReference>
<evidence type="ECO:0000256" key="2">
    <source>
        <dbReference type="ARBA" id="ARBA00021549"/>
    </source>
</evidence>
<evidence type="ECO:0000256" key="7">
    <source>
        <dbReference type="ARBA" id="ARBA00022989"/>
    </source>
</evidence>
<comment type="caution">
    <text evidence="12">The sequence shown here is derived from an EMBL/GenBank/DDBJ whole genome shotgun (WGS) entry which is preliminary data.</text>
</comment>
<proteinExistence type="inferred from homology"/>
<evidence type="ECO:0000313" key="13">
    <source>
        <dbReference type="Proteomes" id="UP000243401"/>
    </source>
</evidence>
<keyword evidence="8" id="KW-0472">Membrane</keyword>
<comment type="subcellular location">
    <subcellularLocation>
        <location evidence="1">Cell inner membrane</location>
        <topology evidence="1">Single-pass membrane protein</topology>
    </subcellularLocation>
</comment>
<keyword evidence="3" id="KW-1003">Cell membrane</keyword>
<dbReference type="AlphaFoldDB" id="A0AAJ3P291"/>
<dbReference type="Proteomes" id="UP000243401">
    <property type="component" value="Unassembled WGS sequence"/>
</dbReference>
<accession>A0AAJ3P291</accession>
<dbReference type="InterPro" id="IPR012902">
    <property type="entry name" value="N_methyl_site"/>
</dbReference>